<name>A0A0A8Y3M5_ARUDO</name>
<protein>
    <submittedName>
        <fullName evidence="1">Uncharacterized protein</fullName>
    </submittedName>
</protein>
<organism evidence="1">
    <name type="scientific">Arundo donax</name>
    <name type="common">Giant reed</name>
    <name type="synonym">Donax arundinaceus</name>
    <dbReference type="NCBI Taxonomy" id="35708"/>
    <lineage>
        <taxon>Eukaryota</taxon>
        <taxon>Viridiplantae</taxon>
        <taxon>Streptophyta</taxon>
        <taxon>Embryophyta</taxon>
        <taxon>Tracheophyta</taxon>
        <taxon>Spermatophyta</taxon>
        <taxon>Magnoliopsida</taxon>
        <taxon>Liliopsida</taxon>
        <taxon>Poales</taxon>
        <taxon>Poaceae</taxon>
        <taxon>PACMAD clade</taxon>
        <taxon>Arundinoideae</taxon>
        <taxon>Arundineae</taxon>
        <taxon>Arundo</taxon>
    </lineage>
</organism>
<evidence type="ECO:0000313" key="1">
    <source>
        <dbReference type="EMBL" id="JAD19890.1"/>
    </source>
</evidence>
<sequence>MSVQNSLRLTYP</sequence>
<reference evidence="1" key="1">
    <citation type="submission" date="2014-09" db="EMBL/GenBank/DDBJ databases">
        <authorList>
            <person name="Magalhaes I.L.F."/>
            <person name="Oliveira U."/>
            <person name="Santos F.R."/>
            <person name="Vidigal T.H.D.A."/>
            <person name="Brescovit A.D."/>
            <person name="Santos A.J."/>
        </authorList>
    </citation>
    <scope>NUCLEOTIDE SEQUENCE</scope>
    <source>
        <tissue evidence="1">Shoot tissue taken approximately 20 cm above the soil surface</tissue>
    </source>
</reference>
<proteinExistence type="predicted"/>
<accession>A0A0A8Y3M5</accession>
<dbReference type="EMBL" id="GBRH01278005">
    <property type="protein sequence ID" value="JAD19890.1"/>
    <property type="molecule type" value="Transcribed_RNA"/>
</dbReference>
<reference evidence="1" key="2">
    <citation type="journal article" date="2015" name="Data Brief">
        <title>Shoot transcriptome of the giant reed, Arundo donax.</title>
        <authorList>
            <person name="Barrero R.A."/>
            <person name="Guerrero F.D."/>
            <person name="Moolhuijzen P."/>
            <person name="Goolsby J.A."/>
            <person name="Tidwell J."/>
            <person name="Bellgard S.E."/>
            <person name="Bellgard M.I."/>
        </authorList>
    </citation>
    <scope>NUCLEOTIDE SEQUENCE</scope>
    <source>
        <tissue evidence="1">Shoot tissue taken approximately 20 cm above the soil surface</tissue>
    </source>
</reference>